<gene>
    <name evidence="1" type="ORF">E2C01_001095</name>
</gene>
<organism evidence="1 2">
    <name type="scientific">Portunus trituberculatus</name>
    <name type="common">Swimming crab</name>
    <name type="synonym">Neptunus trituberculatus</name>
    <dbReference type="NCBI Taxonomy" id="210409"/>
    <lineage>
        <taxon>Eukaryota</taxon>
        <taxon>Metazoa</taxon>
        <taxon>Ecdysozoa</taxon>
        <taxon>Arthropoda</taxon>
        <taxon>Crustacea</taxon>
        <taxon>Multicrustacea</taxon>
        <taxon>Malacostraca</taxon>
        <taxon>Eumalacostraca</taxon>
        <taxon>Eucarida</taxon>
        <taxon>Decapoda</taxon>
        <taxon>Pleocyemata</taxon>
        <taxon>Brachyura</taxon>
        <taxon>Eubrachyura</taxon>
        <taxon>Portunoidea</taxon>
        <taxon>Portunidae</taxon>
        <taxon>Portuninae</taxon>
        <taxon>Portunus</taxon>
    </lineage>
</organism>
<proteinExistence type="predicted"/>
<sequence length="91" mass="9924">MLSLLGVVLPHDRMAGWWREWEDVIATRGGAVCVSDHLLATFAPAMKRSHRATLSTAILQLPPPATRCVPWDGDPRSPPPLPSTCLALVFP</sequence>
<name>A0A5B7CH15_PORTR</name>
<comment type="caution">
    <text evidence="1">The sequence shown here is derived from an EMBL/GenBank/DDBJ whole genome shotgun (WGS) entry which is preliminary data.</text>
</comment>
<evidence type="ECO:0000313" key="2">
    <source>
        <dbReference type="Proteomes" id="UP000324222"/>
    </source>
</evidence>
<dbReference type="Proteomes" id="UP000324222">
    <property type="component" value="Unassembled WGS sequence"/>
</dbReference>
<dbReference type="EMBL" id="VSRR010000033">
    <property type="protein sequence ID" value="MPC08508.1"/>
    <property type="molecule type" value="Genomic_DNA"/>
</dbReference>
<protein>
    <submittedName>
        <fullName evidence="1">Uncharacterized protein</fullName>
    </submittedName>
</protein>
<keyword evidence="2" id="KW-1185">Reference proteome</keyword>
<accession>A0A5B7CH15</accession>
<reference evidence="1 2" key="1">
    <citation type="submission" date="2019-05" db="EMBL/GenBank/DDBJ databases">
        <title>Another draft genome of Portunus trituberculatus and its Hox gene families provides insights of decapod evolution.</title>
        <authorList>
            <person name="Jeong J.-H."/>
            <person name="Song I."/>
            <person name="Kim S."/>
            <person name="Choi T."/>
            <person name="Kim D."/>
            <person name="Ryu S."/>
            <person name="Kim W."/>
        </authorList>
    </citation>
    <scope>NUCLEOTIDE SEQUENCE [LARGE SCALE GENOMIC DNA]</scope>
    <source>
        <tissue evidence="1">Muscle</tissue>
    </source>
</reference>
<dbReference type="AlphaFoldDB" id="A0A5B7CH15"/>
<evidence type="ECO:0000313" key="1">
    <source>
        <dbReference type="EMBL" id="MPC08508.1"/>
    </source>
</evidence>